<organism evidence="2 3">
    <name type="scientific">Isoptericola haloaureus</name>
    <dbReference type="NCBI Taxonomy" id="1542902"/>
    <lineage>
        <taxon>Bacteria</taxon>
        <taxon>Bacillati</taxon>
        <taxon>Actinomycetota</taxon>
        <taxon>Actinomycetes</taxon>
        <taxon>Micrococcales</taxon>
        <taxon>Promicromonosporaceae</taxon>
        <taxon>Isoptericola</taxon>
    </lineage>
</organism>
<feature type="transmembrane region" description="Helical" evidence="1">
    <location>
        <begin position="35"/>
        <end position="55"/>
    </location>
</feature>
<keyword evidence="1" id="KW-1133">Transmembrane helix</keyword>
<evidence type="ECO:0000313" key="3">
    <source>
        <dbReference type="Proteomes" id="UP001310387"/>
    </source>
</evidence>
<dbReference type="Proteomes" id="UP001310387">
    <property type="component" value="Unassembled WGS sequence"/>
</dbReference>
<feature type="transmembrane region" description="Helical" evidence="1">
    <location>
        <begin position="107"/>
        <end position="128"/>
    </location>
</feature>
<gene>
    <name evidence="2" type="ORF">V5O49_14475</name>
</gene>
<keyword evidence="1" id="KW-0472">Membrane</keyword>
<dbReference type="PANTHER" id="PTHR37309">
    <property type="entry name" value="SLR0284 PROTEIN"/>
    <property type="match status" value="1"/>
</dbReference>
<dbReference type="Pfam" id="PF04020">
    <property type="entry name" value="Phage_holin_4_2"/>
    <property type="match status" value="1"/>
</dbReference>
<proteinExistence type="predicted"/>
<dbReference type="EMBL" id="JBAGLP010000118">
    <property type="protein sequence ID" value="MEG3616332.1"/>
    <property type="molecule type" value="Genomic_DNA"/>
</dbReference>
<name>A0ABU7Z9X6_9MICO</name>
<reference evidence="2" key="2">
    <citation type="submission" date="2024-02" db="EMBL/GenBank/DDBJ databases">
        <authorList>
            <person name="Prathaban M."/>
            <person name="Mythili R."/>
            <person name="Sharmila Devi N."/>
            <person name="Sobanaa M."/>
            <person name="Prathiviraj R."/>
            <person name="Selvin J."/>
        </authorList>
    </citation>
    <scope>NUCLEOTIDE SEQUENCE</scope>
    <source>
        <strain evidence="2">MP1014</strain>
    </source>
</reference>
<keyword evidence="1" id="KW-0812">Transmembrane</keyword>
<feature type="transmembrane region" description="Helical" evidence="1">
    <location>
        <begin position="67"/>
        <end position="87"/>
    </location>
</feature>
<protein>
    <submittedName>
        <fullName evidence="2">Phage holin family protein</fullName>
    </submittedName>
</protein>
<dbReference type="PANTHER" id="PTHR37309:SF1">
    <property type="entry name" value="SLR0284 PROTEIN"/>
    <property type="match status" value="1"/>
</dbReference>
<sequence length="133" mass="14784">MTAMNFIARLVVTSLALWICDLIFDSFEIFGGDDVLGRVLAIVGVGLIFTLVSSIVKPIVSIVSIPLLILTLGLFYLIINAGMLWLTEWLTSQNWLGNWGLEIEGGFWWYLWIALILAILQTVIGWVVPGDKS</sequence>
<reference evidence="2" key="1">
    <citation type="journal article" date="2024" name="Antonie Van Leeuwenhoek">
        <title>Isoptericola haloaureus sp. nov., a dimorphic actinobacterium isolated from mangrove sediments of southeast India, implicating biosaline agricultural significance through nitrogen fixation and salt tolerance genes.</title>
        <authorList>
            <person name="Prathaban M."/>
            <person name="Prathiviraj R."/>
            <person name="Ravichandran M."/>
            <person name="Natarajan S.D."/>
            <person name="Sobanaa M."/>
            <person name="Hari Krishna Kumar S."/>
            <person name="Chandrasekar V."/>
            <person name="Selvin J."/>
        </authorList>
    </citation>
    <scope>NUCLEOTIDE SEQUENCE</scope>
    <source>
        <strain evidence="2">MP1014</strain>
    </source>
</reference>
<keyword evidence="3" id="KW-1185">Reference proteome</keyword>
<dbReference type="RefSeq" id="WP_332902814.1">
    <property type="nucleotide sequence ID" value="NZ_JBAGLP010000118.1"/>
</dbReference>
<evidence type="ECO:0000256" key="1">
    <source>
        <dbReference type="SAM" id="Phobius"/>
    </source>
</evidence>
<evidence type="ECO:0000313" key="2">
    <source>
        <dbReference type="EMBL" id="MEG3616332.1"/>
    </source>
</evidence>
<accession>A0ABU7Z9X6</accession>
<dbReference type="InterPro" id="IPR007165">
    <property type="entry name" value="Phage_holin_4_2"/>
</dbReference>
<comment type="caution">
    <text evidence="2">The sequence shown here is derived from an EMBL/GenBank/DDBJ whole genome shotgun (WGS) entry which is preliminary data.</text>
</comment>